<keyword evidence="2" id="KW-1133">Transmembrane helix</keyword>
<feature type="region of interest" description="Disordered" evidence="1">
    <location>
        <begin position="80"/>
        <end position="116"/>
    </location>
</feature>
<gene>
    <name evidence="3" type="ORF">EBT44_06295</name>
</gene>
<keyword evidence="2" id="KW-0472">Membrane</keyword>
<evidence type="ECO:0000256" key="1">
    <source>
        <dbReference type="SAM" id="MobiDB-lite"/>
    </source>
</evidence>
<keyword evidence="2" id="KW-0812">Transmembrane</keyword>
<protein>
    <submittedName>
        <fullName evidence="3">Uncharacterized protein</fullName>
    </submittedName>
</protein>
<reference evidence="3" key="1">
    <citation type="submission" date="2018-10" db="EMBL/GenBank/DDBJ databases">
        <title>Iterative Subtractive Binning of Freshwater Chronoseries Metagenomes Recovers Nearly Complete Genomes from over Four Hundred Novel Species.</title>
        <authorList>
            <person name="Rodriguez-R L.M."/>
            <person name="Tsementzi D."/>
            <person name="Luo C."/>
            <person name="Konstantinidis K.T."/>
        </authorList>
    </citation>
    <scope>NUCLEOTIDE SEQUENCE</scope>
    <source>
        <strain evidence="3">WB5_2A_028</strain>
    </source>
</reference>
<accession>A0A965GEE0</accession>
<evidence type="ECO:0000256" key="2">
    <source>
        <dbReference type="SAM" id="Phobius"/>
    </source>
</evidence>
<evidence type="ECO:0000313" key="4">
    <source>
        <dbReference type="Proteomes" id="UP000740727"/>
    </source>
</evidence>
<name>A0A965GEE0_9PROT</name>
<dbReference type="EMBL" id="RFXN01000132">
    <property type="protein sequence ID" value="NBR94414.1"/>
    <property type="molecule type" value="Genomic_DNA"/>
</dbReference>
<organism evidence="3 4">
    <name type="scientific">Candidatus Fonsibacter lacus</name>
    <dbReference type="NCBI Taxonomy" id="2576439"/>
    <lineage>
        <taxon>Bacteria</taxon>
        <taxon>Pseudomonadati</taxon>
        <taxon>Pseudomonadota</taxon>
        <taxon>Alphaproteobacteria</taxon>
        <taxon>Candidatus Pelagibacterales</taxon>
        <taxon>Candidatus Pelagibacterales incertae sedis</taxon>
        <taxon>Candidatus Fonsibacter</taxon>
    </lineage>
</organism>
<comment type="caution">
    <text evidence="3">The sequence shown here is derived from an EMBL/GenBank/DDBJ whole genome shotgun (WGS) entry which is preliminary data.</text>
</comment>
<evidence type="ECO:0000313" key="3">
    <source>
        <dbReference type="EMBL" id="NBR94414.1"/>
    </source>
</evidence>
<feature type="transmembrane region" description="Helical" evidence="2">
    <location>
        <begin position="52"/>
        <end position="71"/>
    </location>
</feature>
<dbReference type="Proteomes" id="UP000740727">
    <property type="component" value="Unassembled WGS sequence"/>
</dbReference>
<sequence>MEIARAIPAGREVFLADLRARPGVFGVASVGPGSEPGPLIAGPGESWARDEWWMWTALAFLGMVGLEWWWYHRNRASAPRRRPLGDAAASRTGGWADHGDAGGSGTGLPPGPGGRT</sequence>
<dbReference type="AlphaFoldDB" id="A0A965GEE0"/>
<proteinExistence type="predicted"/>